<evidence type="ECO:0000259" key="1">
    <source>
        <dbReference type="Pfam" id="PF14372"/>
    </source>
</evidence>
<dbReference type="PANTHER" id="PTHR23272">
    <property type="entry name" value="BED FINGER-RELATED"/>
    <property type="match status" value="1"/>
</dbReference>
<proteinExistence type="predicted"/>
<dbReference type="AlphaFoldDB" id="A0A2I0XAF7"/>
<evidence type="ECO:0000313" key="2">
    <source>
        <dbReference type="EMBL" id="PKU84895.1"/>
    </source>
</evidence>
<dbReference type="InterPro" id="IPR012337">
    <property type="entry name" value="RNaseH-like_sf"/>
</dbReference>
<dbReference type="Proteomes" id="UP000233837">
    <property type="component" value="Unassembled WGS sequence"/>
</dbReference>
<protein>
    <submittedName>
        <fullName evidence="2">AC transposase</fullName>
    </submittedName>
</protein>
<keyword evidence="3" id="KW-1185">Reference proteome</keyword>
<dbReference type="EMBL" id="KZ502022">
    <property type="protein sequence ID" value="PKU84895.1"/>
    <property type="molecule type" value="Genomic_DNA"/>
</dbReference>
<reference evidence="2 3" key="2">
    <citation type="journal article" date="2017" name="Nature">
        <title>The Apostasia genome and the evolution of orchids.</title>
        <authorList>
            <person name="Zhang G.Q."/>
            <person name="Liu K.W."/>
            <person name="Li Z."/>
            <person name="Lohaus R."/>
            <person name="Hsiao Y.Y."/>
            <person name="Niu S.C."/>
            <person name="Wang J.Y."/>
            <person name="Lin Y.C."/>
            <person name="Xu Q."/>
            <person name="Chen L.J."/>
            <person name="Yoshida K."/>
            <person name="Fujiwara S."/>
            <person name="Wang Z.W."/>
            <person name="Zhang Y.Q."/>
            <person name="Mitsuda N."/>
            <person name="Wang M."/>
            <person name="Liu G.H."/>
            <person name="Pecoraro L."/>
            <person name="Huang H.X."/>
            <person name="Xiao X.J."/>
            <person name="Lin M."/>
            <person name="Wu X.Y."/>
            <person name="Wu W.L."/>
            <person name="Chen Y.Y."/>
            <person name="Chang S.B."/>
            <person name="Sakamoto S."/>
            <person name="Ohme-Takagi M."/>
            <person name="Yagi M."/>
            <person name="Zeng S.J."/>
            <person name="Shen C.Y."/>
            <person name="Yeh C.M."/>
            <person name="Luo Y.B."/>
            <person name="Tsai W.C."/>
            <person name="Van de Peer Y."/>
            <person name="Liu Z.J."/>
        </authorList>
    </citation>
    <scope>NUCLEOTIDE SEQUENCE [LARGE SCALE GENOMIC DNA]</scope>
    <source>
        <tissue evidence="2">The whole plant</tissue>
    </source>
</reference>
<dbReference type="GO" id="GO:0003677">
    <property type="term" value="F:DNA binding"/>
    <property type="evidence" value="ECO:0007669"/>
    <property type="project" value="InterPro"/>
</dbReference>
<dbReference type="Pfam" id="PF14372">
    <property type="entry name" value="hAT-like_RNase-H"/>
    <property type="match status" value="1"/>
</dbReference>
<feature type="domain" description="hAT-like transposase RNase-H fold" evidence="1">
    <location>
        <begin position="90"/>
        <end position="159"/>
    </location>
</feature>
<dbReference type="PANTHER" id="PTHR23272:SF167">
    <property type="entry name" value="ZINC FINGER BED DOMAIN-CONTAINING PROTEIN RICESLEEPER 2-LIKE"/>
    <property type="match status" value="1"/>
</dbReference>
<dbReference type="SUPFAM" id="SSF53098">
    <property type="entry name" value="Ribonuclease H-like"/>
    <property type="match status" value="1"/>
</dbReference>
<evidence type="ECO:0000313" key="3">
    <source>
        <dbReference type="Proteomes" id="UP000233837"/>
    </source>
</evidence>
<sequence length="185" mass="21796">MECVRQSLLETSRGLRQYVPTRWNSTFIMLDSAIYFRRDFMHLELSYSNYKSCPSNSEWEKMVIICKFLAPFYEITCAFSGTMYPTVNLEYIRRMTVGMLAKFEKYWSDFSVILAIAVILDPWYKFNFFEWCYKRLYSGHYDSEITKVKDKLSSLYSSYSIVQDQPSTTIVSQSSQSSRHTPSSS</sequence>
<organism evidence="2 3">
    <name type="scientific">Dendrobium catenatum</name>
    <dbReference type="NCBI Taxonomy" id="906689"/>
    <lineage>
        <taxon>Eukaryota</taxon>
        <taxon>Viridiplantae</taxon>
        <taxon>Streptophyta</taxon>
        <taxon>Embryophyta</taxon>
        <taxon>Tracheophyta</taxon>
        <taxon>Spermatophyta</taxon>
        <taxon>Magnoliopsida</taxon>
        <taxon>Liliopsida</taxon>
        <taxon>Asparagales</taxon>
        <taxon>Orchidaceae</taxon>
        <taxon>Epidendroideae</taxon>
        <taxon>Malaxideae</taxon>
        <taxon>Dendrobiinae</taxon>
        <taxon>Dendrobium</taxon>
    </lineage>
</organism>
<accession>A0A2I0XAF7</accession>
<dbReference type="InterPro" id="IPR025525">
    <property type="entry name" value="hAT-like_transposase_RNase-H"/>
</dbReference>
<gene>
    <name evidence="2" type="ORF">MA16_Dca023398</name>
</gene>
<reference evidence="2 3" key="1">
    <citation type="journal article" date="2016" name="Sci. Rep.">
        <title>The Dendrobium catenatum Lindl. genome sequence provides insights into polysaccharide synthase, floral development and adaptive evolution.</title>
        <authorList>
            <person name="Zhang G.Q."/>
            <person name="Xu Q."/>
            <person name="Bian C."/>
            <person name="Tsai W.C."/>
            <person name="Yeh C.M."/>
            <person name="Liu K.W."/>
            <person name="Yoshida K."/>
            <person name="Zhang L.S."/>
            <person name="Chang S.B."/>
            <person name="Chen F."/>
            <person name="Shi Y."/>
            <person name="Su Y.Y."/>
            <person name="Zhang Y.Q."/>
            <person name="Chen L.J."/>
            <person name="Yin Y."/>
            <person name="Lin M."/>
            <person name="Huang H."/>
            <person name="Deng H."/>
            <person name="Wang Z.W."/>
            <person name="Zhu S.L."/>
            <person name="Zhao X."/>
            <person name="Deng C."/>
            <person name="Niu S.C."/>
            <person name="Huang J."/>
            <person name="Wang M."/>
            <person name="Liu G.H."/>
            <person name="Yang H.J."/>
            <person name="Xiao X.J."/>
            <person name="Hsiao Y.Y."/>
            <person name="Wu W.L."/>
            <person name="Chen Y.Y."/>
            <person name="Mitsuda N."/>
            <person name="Ohme-Takagi M."/>
            <person name="Luo Y.B."/>
            <person name="Van de Peer Y."/>
            <person name="Liu Z.J."/>
        </authorList>
    </citation>
    <scope>NUCLEOTIDE SEQUENCE [LARGE SCALE GENOMIC DNA]</scope>
    <source>
        <tissue evidence="2">The whole plant</tissue>
    </source>
</reference>
<name>A0A2I0XAF7_9ASPA</name>